<gene>
    <name evidence="2" type="ORF">GCM10023196_072690</name>
</gene>
<evidence type="ECO:0000259" key="1">
    <source>
        <dbReference type="Pfam" id="PF01869"/>
    </source>
</evidence>
<sequence length="325" mass="33141">MILAIDGGNSKTDVAVLTAGGEVLATARGDGFRPVADGVTEAVDTVAETVARALSAAGAGTPVDHVSAYLANVDLPVEEERFHRLFTDRGWGRGVRVGNDTFALLRAGATEPWGVAVVCGAGINCAGVAPDGRVARFPSIGQVTGDWGGGHHLGEEALWHAVRAEDGRGPHTALAAAVAAHFGRAGVEDVALAIHFGELSEARLGELSPVLFAVAAAGDPVARSLVDRQAEEIVALATVALRRLDLLDAPVEVVLGGGVLAARHPQLMTAVEDRLAGLAPQAKPVVVEAPPLLGAALLGLDAAGAPPEAYDRLRAHFGKGGAQAR</sequence>
<accession>A0ABP8UJK1</accession>
<dbReference type="EMBL" id="BAABHK010000012">
    <property type="protein sequence ID" value="GAA4633779.1"/>
    <property type="molecule type" value="Genomic_DNA"/>
</dbReference>
<name>A0ABP8UJK1_9ACTN</name>
<dbReference type="InterPro" id="IPR043129">
    <property type="entry name" value="ATPase_NBD"/>
</dbReference>
<evidence type="ECO:0000313" key="2">
    <source>
        <dbReference type="EMBL" id="GAA4633779.1"/>
    </source>
</evidence>
<dbReference type="Proteomes" id="UP001501442">
    <property type="component" value="Unassembled WGS sequence"/>
</dbReference>
<dbReference type="SUPFAM" id="SSF53067">
    <property type="entry name" value="Actin-like ATPase domain"/>
    <property type="match status" value="2"/>
</dbReference>
<dbReference type="RefSeq" id="WP_345436770.1">
    <property type="nucleotide sequence ID" value="NZ_BAABHK010000012.1"/>
</dbReference>
<evidence type="ECO:0000313" key="3">
    <source>
        <dbReference type="Proteomes" id="UP001501442"/>
    </source>
</evidence>
<dbReference type="PANTHER" id="PTHR43190">
    <property type="entry name" value="N-ACETYL-D-GLUCOSAMINE KINASE"/>
    <property type="match status" value="1"/>
</dbReference>
<protein>
    <submittedName>
        <fullName evidence="2">BadF/BadG/BcrA/BcrD ATPase family protein</fullName>
    </submittedName>
</protein>
<dbReference type="Pfam" id="PF01869">
    <property type="entry name" value="BcrAD_BadFG"/>
    <property type="match status" value="1"/>
</dbReference>
<reference evidence="3" key="1">
    <citation type="journal article" date="2019" name="Int. J. Syst. Evol. Microbiol.">
        <title>The Global Catalogue of Microorganisms (GCM) 10K type strain sequencing project: providing services to taxonomists for standard genome sequencing and annotation.</title>
        <authorList>
            <consortium name="The Broad Institute Genomics Platform"/>
            <consortium name="The Broad Institute Genome Sequencing Center for Infectious Disease"/>
            <person name="Wu L."/>
            <person name="Ma J."/>
        </authorList>
    </citation>
    <scope>NUCLEOTIDE SEQUENCE [LARGE SCALE GENOMIC DNA]</scope>
    <source>
        <strain evidence="3">JCM 17939</strain>
    </source>
</reference>
<keyword evidence="3" id="KW-1185">Reference proteome</keyword>
<comment type="caution">
    <text evidence="2">The sequence shown here is derived from an EMBL/GenBank/DDBJ whole genome shotgun (WGS) entry which is preliminary data.</text>
</comment>
<feature type="domain" description="ATPase BadF/BadG/BcrA/BcrD type" evidence="1">
    <location>
        <begin position="5"/>
        <end position="299"/>
    </location>
</feature>
<dbReference type="PANTHER" id="PTHR43190:SF3">
    <property type="entry name" value="N-ACETYL-D-GLUCOSAMINE KINASE"/>
    <property type="match status" value="1"/>
</dbReference>
<organism evidence="2 3">
    <name type="scientific">Actinoallomurus vinaceus</name>
    <dbReference type="NCBI Taxonomy" id="1080074"/>
    <lineage>
        <taxon>Bacteria</taxon>
        <taxon>Bacillati</taxon>
        <taxon>Actinomycetota</taxon>
        <taxon>Actinomycetes</taxon>
        <taxon>Streptosporangiales</taxon>
        <taxon>Thermomonosporaceae</taxon>
        <taxon>Actinoallomurus</taxon>
    </lineage>
</organism>
<dbReference type="InterPro" id="IPR052519">
    <property type="entry name" value="Euk-type_GlcNAc_Kinase"/>
</dbReference>
<proteinExistence type="predicted"/>
<dbReference type="Gene3D" id="3.30.420.40">
    <property type="match status" value="2"/>
</dbReference>
<dbReference type="InterPro" id="IPR002731">
    <property type="entry name" value="ATPase_BadF"/>
</dbReference>